<gene>
    <name evidence="3" type="primary">sleB</name>
    <name evidence="3" type="ORF">ROA7023_03163</name>
</gene>
<dbReference type="EMBL" id="FWFZ01000019">
    <property type="protein sequence ID" value="SLN66570.1"/>
    <property type="molecule type" value="Genomic_DNA"/>
</dbReference>
<sequence>MTWGRTYLRTAAAAALVFSTLAVGLPGPAAAQELMAARLEALLGQERQALRVVPSNRLAALTAPPTAQATRPAGDFSYDERFVAAQPVATGGSQWRCLTEALYFEARGEDLAGLFAVGEVILNRVDDPRFPGSVCSVVNQGTGRQFACQFTYTCDGRPETVNDQRSWRRVGKVARLMIDGAPRALTEGATHYHTRAVNPNWARRFPRTTSLGVHHFYRWPLRTASN</sequence>
<keyword evidence="1" id="KW-0732">Signal</keyword>
<accession>A0A1Y5TL81</accession>
<evidence type="ECO:0000313" key="4">
    <source>
        <dbReference type="Proteomes" id="UP000193900"/>
    </source>
</evidence>
<dbReference type="AlphaFoldDB" id="A0A1Y5TL81"/>
<dbReference type="Proteomes" id="UP000193900">
    <property type="component" value="Unassembled WGS sequence"/>
</dbReference>
<dbReference type="Pfam" id="PF07486">
    <property type="entry name" value="Hydrolase_2"/>
    <property type="match status" value="1"/>
</dbReference>
<dbReference type="InterPro" id="IPR042047">
    <property type="entry name" value="SleB_dom1"/>
</dbReference>
<proteinExistence type="predicted"/>
<name>A0A1Y5TL81_9RHOB</name>
<dbReference type="OrthoDB" id="9785345at2"/>
<evidence type="ECO:0000313" key="3">
    <source>
        <dbReference type="EMBL" id="SLN66570.1"/>
    </source>
</evidence>
<dbReference type="GO" id="GO:0016787">
    <property type="term" value="F:hydrolase activity"/>
    <property type="evidence" value="ECO:0007669"/>
    <property type="project" value="InterPro"/>
</dbReference>
<feature type="signal peptide" evidence="1">
    <location>
        <begin position="1"/>
        <end position="31"/>
    </location>
</feature>
<dbReference type="Gene3D" id="1.10.10.2520">
    <property type="entry name" value="Cell wall hydrolase SleB, domain 1"/>
    <property type="match status" value="1"/>
</dbReference>
<reference evidence="3 4" key="1">
    <citation type="submission" date="2017-03" db="EMBL/GenBank/DDBJ databases">
        <authorList>
            <person name="Afonso C.L."/>
            <person name="Miller P.J."/>
            <person name="Scott M.A."/>
            <person name="Spackman E."/>
            <person name="Goraichik I."/>
            <person name="Dimitrov K.M."/>
            <person name="Suarez D.L."/>
            <person name="Swayne D.E."/>
        </authorList>
    </citation>
    <scope>NUCLEOTIDE SEQUENCE [LARGE SCALE GENOMIC DNA]</scope>
    <source>
        <strain evidence="3 4">CECT 7023</strain>
    </source>
</reference>
<evidence type="ECO:0000259" key="2">
    <source>
        <dbReference type="Pfam" id="PF07486"/>
    </source>
</evidence>
<evidence type="ECO:0000256" key="1">
    <source>
        <dbReference type="SAM" id="SignalP"/>
    </source>
</evidence>
<feature type="domain" description="Cell wall hydrolase SleB" evidence="2">
    <location>
        <begin position="108"/>
        <end position="217"/>
    </location>
</feature>
<feature type="chain" id="PRO_5012870644" evidence="1">
    <location>
        <begin position="32"/>
        <end position="226"/>
    </location>
</feature>
<dbReference type="InterPro" id="IPR011105">
    <property type="entry name" value="Cell_wall_hydrolase_SleB"/>
</dbReference>
<keyword evidence="4" id="KW-1185">Reference proteome</keyword>
<protein>
    <submittedName>
        <fullName evidence="3">Spore cortex-lytic enzyme</fullName>
    </submittedName>
</protein>
<organism evidence="3 4">
    <name type="scientific">Roseisalinus antarcticus</name>
    <dbReference type="NCBI Taxonomy" id="254357"/>
    <lineage>
        <taxon>Bacteria</taxon>
        <taxon>Pseudomonadati</taxon>
        <taxon>Pseudomonadota</taxon>
        <taxon>Alphaproteobacteria</taxon>
        <taxon>Rhodobacterales</taxon>
        <taxon>Roseobacteraceae</taxon>
        <taxon>Roseisalinus</taxon>
    </lineage>
</organism>